<dbReference type="EMBL" id="FUWO01000008">
    <property type="protein sequence ID" value="SJZ54844.1"/>
    <property type="molecule type" value="Genomic_DNA"/>
</dbReference>
<dbReference type="InterPro" id="IPR036962">
    <property type="entry name" value="Glyco_hydro_3_N_sf"/>
</dbReference>
<dbReference type="Gene3D" id="3.20.20.300">
    <property type="entry name" value="Glycoside hydrolase, family 3, N-terminal domain"/>
    <property type="match status" value="1"/>
</dbReference>
<evidence type="ECO:0000313" key="6">
    <source>
        <dbReference type="Proteomes" id="UP000189941"/>
    </source>
</evidence>
<dbReference type="Proteomes" id="UP000189941">
    <property type="component" value="Unassembled WGS sequence"/>
</dbReference>
<dbReference type="Pfam" id="PF14310">
    <property type="entry name" value="Fn3-like"/>
    <property type="match status" value="1"/>
</dbReference>
<dbReference type="SUPFAM" id="SSF52279">
    <property type="entry name" value="Beta-D-glucan exohydrolase, C-terminal domain"/>
    <property type="match status" value="1"/>
</dbReference>
<organism evidence="5 6">
    <name type="scientific">Globicatella sulfidifaciens DSM 15739</name>
    <dbReference type="NCBI Taxonomy" id="1121925"/>
    <lineage>
        <taxon>Bacteria</taxon>
        <taxon>Bacillati</taxon>
        <taxon>Bacillota</taxon>
        <taxon>Bacilli</taxon>
        <taxon>Lactobacillales</taxon>
        <taxon>Aerococcaceae</taxon>
        <taxon>Globicatella</taxon>
    </lineage>
</organism>
<dbReference type="AlphaFoldDB" id="A0A1T4LK97"/>
<proteinExistence type="inferred from homology"/>
<dbReference type="SUPFAM" id="SSF51445">
    <property type="entry name" value="(Trans)glycosidases"/>
    <property type="match status" value="1"/>
</dbReference>
<evidence type="ECO:0000256" key="3">
    <source>
        <dbReference type="ARBA" id="ARBA00022801"/>
    </source>
</evidence>
<dbReference type="InterPro" id="IPR002772">
    <property type="entry name" value="Glyco_hydro_3_C"/>
</dbReference>
<dbReference type="InterPro" id="IPR026891">
    <property type="entry name" value="Fn3-like"/>
</dbReference>
<dbReference type="GO" id="GO:0031222">
    <property type="term" value="P:arabinan catabolic process"/>
    <property type="evidence" value="ECO:0007669"/>
    <property type="project" value="TreeGrafter"/>
</dbReference>
<dbReference type="Gene3D" id="3.40.50.1700">
    <property type="entry name" value="Glycoside hydrolase family 3 C-terminal domain"/>
    <property type="match status" value="1"/>
</dbReference>
<name>A0A1T4LK97_9LACT</name>
<dbReference type="PRINTS" id="PR00133">
    <property type="entry name" value="GLHYDRLASE3"/>
</dbReference>
<accession>A0A1T4LK97</accession>
<comment type="similarity">
    <text evidence="1">Belongs to the glycosyl hydrolase 3 family.</text>
</comment>
<dbReference type="PANTHER" id="PTHR42721">
    <property type="entry name" value="SUGAR HYDROLASE-RELATED"/>
    <property type="match status" value="1"/>
</dbReference>
<dbReference type="InterPro" id="IPR013783">
    <property type="entry name" value="Ig-like_fold"/>
</dbReference>
<evidence type="ECO:0000313" key="5">
    <source>
        <dbReference type="EMBL" id="SJZ54844.1"/>
    </source>
</evidence>
<dbReference type="RefSeq" id="WP_234982921.1">
    <property type="nucleotide sequence ID" value="NZ_FUWO01000008.1"/>
</dbReference>
<evidence type="ECO:0000256" key="1">
    <source>
        <dbReference type="ARBA" id="ARBA00005336"/>
    </source>
</evidence>
<dbReference type="GO" id="GO:0046556">
    <property type="term" value="F:alpha-L-arabinofuranosidase activity"/>
    <property type="evidence" value="ECO:0007669"/>
    <property type="project" value="TreeGrafter"/>
</dbReference>
<keyword evidence="6" id="KW-1185">Reference proteome</keyword>
<dbReference type="InterPro" id="IPR044993">
    <property type="entry name" value="BXL"/>
</dbReference>
<dbReference type="InterPro" id="IPR017853">
    <property type="entry name" value="GH"/>
</dbReference>
<dbReference type="STRING" id="1121925.SAMN02746011_01101"/>
<feature type="domain" description="Fibronectin type III-like" evidence="4">
    <location>
        <begin position="614"/>
        <end position="682"/>
    </location>
</feature>
<dbReference type="GO" id="GO:0009044">
    <property type="term" value="F:xylan 1,4-beta-xylosidase activity"/>
    <property type="evidence" value="ECO:0007669"/>
    <property type="project" value="InterPro"/>
</dbReference>
<keyword evidence="3" id="KW-0378">Hydrolase</keyword>
<dbReference type="Pfam" id="PF00933">
    <property type="entry name" value="Glyco_hydro_3"/>
    <property type="match status" value="1"/>
</dbReference>
<dbReference type="InterPro" id="IPR036881">
    <property type="entry name" value="Glyco_hydro_3_C_sf"/>
</dbReference>
<dbReference type="Gene3D" id="2.60.40.10">
    <property type="entry name" value="Immunoglobulins"/>
    <property type="match status" value="1"/>
</dbReference>
<evidence type="ECO:0000256" key="2">
    <source>
        <dbReference type="ARBA" id="ARBA00022729"/>
    </source>
</evidence>
<dbReference type="Pfam" id="PF01915">
    <property type="entry name" value="Glyco_hydro_3_C"/>
    <property type="match status" value="1"/>
</dbReference>
<evidence type="ECO:0000259" key="4">
    <source>
        <dbReference type="SMART" id="SM01217"/>
    </source>
</evidence>
<dbReference type="GO" id="GO:0045493">
    <property type="term" value="P:xylan catabolic process"/>
    <property type="evidence" value="ECO:0007669"/>
    <property type="project" value="InterPro"/>
</dbReference>
<keyword evidence="2" id="KW-0732">Signal</keyword>
<dbReference type="PANTHER" id="PTHR42721:SF3">
    <property type="entry name" value="BETA-D-XYLOSIDASE 5-RELATED"/>
    <property type="match status" value="1"/>
</dbReference>
<protein>
    <submittedName>
        <fullName evidence="5">Beta-glucosidase</fullName>
    </submittedName>
</protein>
<dbReference type="SMART" id="SM01217">
    <property type="entry name" value="Fn3_like"/>
    <property type="match status" value="1"/>
</dbReference>
<reference evidence="6" key="1">
    <citation type="submission" date="2017-02" db="EMBL/GenBank/DDBJ databases">
        <authorList>
            <person name="Varghese N."/>
            <person name="Submissions S."/>
        </authorList>
    </citation>
    <scope>NUCLEOTIDE SEQUENCE [LARGE SCALE GENOMIC DNA]</scope>
    <source>
        <strain evidence="6">DSM 15739</strain>
    </source>
</reference>
<gene>
    <name evidence="5" type="ORF">SAMN02746011_01101</name>
</gene>
<dbReference type="InterPro" id="IPR001764">
    <property type="entry name" value="Glyco_hydro_3_N"/>
</dbReference>
<sequence>MLTHKEARVQAKEIVAKMTLEEKIDQINFRAPAIERLGIPDYNYWNEALHGVARAGVATVFPQAIGLAAIFDEAFMEKVADIISTEGRAKYNQYHGEADNDIYKGLTFWSPNINIFRDPRWGRGQETYGEDPYLTARMGVAFIKGLQGDGPYMKLAACAKHFAVHSGPEADRHSFDAVVSKKDMYETYLPAFEAAVKEADVESFMGAYNAVNGIPACVHPELMQEILRGKWNFQGHVVSDYAALEDVHLNHHYTNNAAETMALAMQIGCNLCAGNISDALYEAHGRGLVTEEDITNSVIELYTTRARLGMFADDNELDQIPYEVNASKEHQNVSLEAARKSMVLLENKNFLPLNKVDIRAIAVIGPNARSVEVLQGNYFGIAERNTTFVDGLQNYLGDDARVFYAPGGHLFKEHAESTLSRPFERESEAIIAAKHSDVVVLCLGLDPTIEGEQGDSGNVYGSGDKYDLFLPEVQRRLLEKVLAIGKPVILAVSAGSAISLNGLEEHPNLKAIVHTWYPGSHGGTALAEMIFGEISPSGKLPLTFYRTAENLPDFSDYGMKNRTYRYLEETPLYPFGYGLHYSKVELKDLVVNKANECYNVEVTVENTGDFDIEEVIQVYAKTDSKHETLNGKLVGFKRIALAKGAIETVKLDVPVSNLTVVDDAGERILDGEKVLLTISTGFPCDRLAELNQPTPLSEELLLK</sequence>